<keyword evidence="6" id="KW-1185">Reference proteome</keyword>
<dbReference type="EMBL" id="BMNA01000003">
    <property type="protein sequence ID" value="GGL99150.1"/>
    <property type="molecule type" value="Genomic_DNA"/>
</dbReference>
<dbReference type="InterPro" id="IPR051814">
    <property type="entry name" value="NAD(P)H-dep_FMN_reductase"/>
</dbReference>
<dbReference type="InterPro" id="IPR005025">
    <property type="entry name" value="FMN_Rdtase-like_dom"/>
</dbReference>
<protein>
    <submittedName>
        <fullName evidence="5">FMN reductase</fullName>
    </submittedName>
</protein>
<proteinExistence type="predicted"/>
<dbReference type="SUPFAM" id="SSF52218">
    <property type="entry name" value="Flavoproteins"/>
    <property type="match status" value="1"/>
</dbReference>
<dbReference type="InterPro" id="IPR023932">
    <property type="entry name" value="CE1759_FMN_reduct"/>
</dbReference>
<dbReference type="AlphaFoldDB" id="A0A917SUF7"/>
<accession>A0A917SUF7</accession>
<dbReference type="InterPro" id="IPR029039">
    <property type="entry name" value="Flavoprotein-like_sf"/>
</dbReference>
<feature type="domain" description="NADPH-dependent FMN reductase-like" evidence="4">
    <location>
        <begin position="5"/>
        <end position="152"/>
    </location>
</feature>
<organism evidence="5 6">
    <name type="scientific">Nakamurella endophytica</name>
    <dbReference type="NCBI Taxonomy" id="1748367"/>
    <lineage>
        <taxon>Bacteria</taxon>
        <taxon>Bacillati</taxon>
        <taxon>Actinomycetota</taxon>
        <taxon>Actinomycetes</taxon>
        <taxon>Nakamurellales</taxon>
        <taxon>Nakamurellaceae</taxon>
        <taxon>Nakamurella</taxon>
    </lineage>
</organism>
<name>A0A917SUF7_9ACTN</name>
<dbReference type="RefSeq" id="WP_188941255.1">
    <property type="nucleotide sequence ID" value="NZ_BMNA01000003.1"/>
</dbReference>
<sequence length="205" mass="21443">MTARRIAVVSGGLGQPSGSRLLADRLAGATRDHLLERGVDAAVDVVELRELARDLADHLVTGFPSPALAAALRTVADADGLIAVSPVFSASYSGLFKTFFDVLDRDALTDLPTLVAATGGSARHSLVTEHALRPLLTYLKAVVVPTAVFAATDDFGADDADVALGSRIERAARQLAELVSAGSRTVPDDPFDAPVDFERLLGRLG</sequence>
<dbReference type="Pfam" id="PF03358">
    <property type="entry name" value="FMN_red"/>
    <property type="match status" value="1"/>
</dbReference>
<dbReference type="PANTHER" id="PTHR43408">
    <property type="entry name" value="FMN REDUCTASE (NADPH)"/>
    <property type="match status" value="1"/>
</dbReference>
<dbReference type="NCBIfam" id="TIGR04037">
    <property type="entry name" value="LLM_duo_CE1759"/>
    <property type="match status" value="1"/>
</dbReference>
<evidence type="ECO:0000313" key="5">
    <source>
        <dbReference type="EMBL" id="GGL99150.1"/>
    </source>
</evidence>
<keyword evidence="3" id="KW-0560">Oxidoreductase</keyword>
<dbReference type="GO" id="GO:0016491">
    <property type="term" value="F:oxidoreductase activity"/>
    <property type="evidence" value="ECO:0007669"/>
    <property type="project" value="UniProtKB-KW"/>
</dbReference>
<gene>
    <name evidence="5" type="ORF">GCM10011594_18920</name>
</gene>
<keyword evidence="2" id="KW-0288">FMN</keyword>
<evidence type="ECO:0000256" key="1">
    <source>
        <dbReference type="ARBA" id="ARBA00022630"/>
    </source>
</evidence>
<reference evidence="5" key="2">
    <citation type="submission" date="2020-09" db="EMBL/GenBank/DDBJ databases">
        <authorList>
            <person name="Sun Q."/>
            <person name="Zhou Y."/>
        </authorList>
    </citation>
    <scope>NUCLEOTIDE SEQUENCE</scope>
    <source>
        <strain evidence="5">CGMCC 4.7308</strain>
    </source>
</reference>
<evidence type="ECO:0000256" key="2">
    <source>
        <dbReference type="ARBA" id="ARBA00022643"/>
    </source>
</evidence>
<reference evidence="5" key="1">
    <citation type="journal article" date="2014" name="Int. J. Syst. Evol. Microbiol.">
        <title>Complete genome sequence of Corynebacterium casei LMG S-19264T (=DSM 44701T), isolated from a smear-ripened cheese.</title>
        <authorList>
            <consortium name="US DOE Joint Genome Institute (JGI-PGF)"/>
            <person name="Walter F."/>
            <person name="Albersmeier A."/>
            <person name="Kalinowski J."/>
            <person name="Ruckert C."/>
        </authorList>
    </citation>
    <scope>NUCLEOTIDE SEQUENCE</scope>
    <source>
        <strain evidence="5">CGMCC 4.7308</strain>
    </source>
</reference>
<evidence type="ECO:0000313" key="6">
    <source>
        <dbReference type="Proteomes" id="UP000655208"/>
    </source>
</evidence>
<evidence type="ECO:0000259" key="4">
    <source>
        <dbReference type="Pfam" id="PF03358"/>
    </source>
</evidence>
<dbReference type="Proteomes" id="UP000655208">
    <property type="component" value="Unassembled WGS sequence"/>
</dbReference>
<dbReference type="PANTHER" id="PTHR43408:SF2">
    <property type="entry name" value="FMN REDUCTASE (NADPH)"/>
    <property type="match status" value="1"/>
</dbReference>
<dbReference type="Gene3D" id="3.40.50.360">
    <property type="match status" value="1"/>
</dbReference>
<evidence type="ECO:0000256" key="3">
    <source>
        <dbReference type="ARBA" id="ARBA00023002"/>
    </source>
</evidence>
<keyword evidence="1" id="KW-0285">Flavoprotein</keyword>
<comment type="caution">
    <text evidence="5">The sequence shown here is derived from an EMBL/GenBank/DDBJ whole genome shotgun (WGS) entry which is preliminary data.</text>
</comment>